<feature type="compositionally biased region" description="Basic and acidic residues" evidence="1">
    <location>
        <begin position="645"/>
        <end position="659"/>
    </location>
</feature>
<dbReference type="OrthoDB" id="6239287at2759"/>
<feature type="compositionally biased region" description="Polar residues" evidence="1">
    <location>
        <begin position="1284"/>
        <end position="1297"/>
    </location>
</feature>
<evidence type="ECO:0000313" key="3">
    <source>
        <dbReference type="EMBL" id="KAA0193809.1"/>
    </source>
</evidence>
<organism evidence="3 4">
    <name type="scientific">Fasciolopsis buskii</name>
    <dbReference type="NCBI Taxonomy" id="27845"/>
    <lineage>
        <taxon>Eukaryota</taxon>
        <taxon>Metazoa</taxon>
        <taxon>Spiralia</taxon>
        <taxon>Lophotrochozoa</taxon>
        <taxon>Platyhelminthes</taxon>
        <taxon>Trematoda</taxon>
        <taxon>Digenea</taxon>
        <taxon>Plagiorchiida</taxon>
        <taxon>Echinostomata</taxon>
        <taxon>Echinostomatoidea</taxon>
        <taxon>Fasciolidae</taxon>
        <taxon>Fasciolopsis</taxon>
    </lineage>
</organism>
<feature type="region of interest" description="Disordered" evidence="1">
    <location>
        <begin position="866"/>
        <end position="887"/>
    </location>
</feature>
<feature type="transmembrane region" description="Helical" evidence="2">
    <location>
        <begin position="1176"/>
        <end position="1199"/>
    </location>
</feature>
<feature type="region of interest" description="Disordered" evidence="1">
    <location>
        <begin position="1373"/>
        <end position="1398"/>
    </location>
</feature>
<gene>
    <name evidence="3" type="ORF">FBUS_01810</name>
</gene>
<sequence length="1398" mass="158085">MPDGNQIKRNRSLIRKTFCENENLERHRLVLTKQEDTHSSYTVFKPSIEAHLSFAQSIRHQKTLLLKITGHVTGTPAYINIQIKYRKDGSLLAHHDFVIFTHHTSEFSLRASEKHEKFQLSYTFVNDATEEKPGQLSSSEPLLNLIVTDCLLSRSFGLSLTTNRTVRKIRLSPAKLPSGSNMTVVKGVTDDSLRWATYSPLFIISSCIGTSYLLVCLVYTLIRHFNFNYGKFTIHTRVMNTEGQNESAAYHKIPLAPQSFRFSRSDQLYSARITSDDNFYYGGIQNERHQYNPAVIKLNSTNWDRLHSREFSPWTIYATTSRTNVIPIRRALLFAHLAFRVFYTFLFTFSVAVSLIFSLQPAPRSSSAELMVQRPPVVANPNSGPWTVAIYPSKPVLSGSRRMLGPLLRLQSESRWLEAFAEQELRRQMDYVDRMKVACQHAVGVEITDAVREMRQMVQDHLDKWHYRTKSDDPSSFGIKHLSNGIREAHLLVGKYFAQQRQALEKYRAQTEQAFDYRVTSFYRSYGQLLDNTYNSGWLRYVQRMLNTSLKADSSMLEHDTLGLGRDQSAFDGYDQTRWRGSLQSHYLIAQQSSGLDTKHVAMMTYMGFQQAEFVHFLPMQLKQELKRLFLSNQYRPQVLPPDTTKTDQANRAERHSTETIDYGKPSSLGSTVERTFISTNDMHYVEISPDSNVLDTDLTASEPAGDLLLYGRRSDNRTQLVQVIPQMHALSLTELRFVLLVVDFFIIVYRFYHTFLSLRDLWFGQKIHVDAASVLVVQGAPESYQNALLSQSPLHQDRTDQTRTVRTNGDDRLSNFPRLCRSDLGRNSTSKLTLLREMTKQNNRYACTHADSEQQTDLVVDEELSELDPSLENPERNTPSDTSGRLRSARLVSRSHPIFPTYQCFPTYPHIVFRTEPVPMEAALTLPPPPSFGPEQNVGCLLGVRVTCCRQSHYLSAVVGITVVLAILGLLMLQEQRVLLQPTSAEHHVWQGTKTTPGQKTTNSLDAPRLSLQLSDAKHHYEMIIDKQAKRLNGDWLAWTKSKELSMRRRLLRYAARFKHDFSYFNKQIKAESELIAAATLRYAKDMEKDGQSIIISNGSTTVRLNSELLFRQQICHFLPVVPVHMPSSQDMKSRFTNDVDYKKMSVQNLLWTALISRAVDFDWSSLQQARQLSATALLVAIGMLGCIGIVDICGWMIQLRYLNPLYKTGRVNDSSQMHSSDSPSGRPNLMEVDRDHIVLVSPQPPPLIPYPEDGPQPSVSPRPSASPATQTRSSLLGFDTPSVGQKSITTTSPTKGNEKTRNSNSSMIPNVTSPRTSLVQPQIPLTAFYVDPNLVLTSNPTFHGLPLAASTQSVPVYITHTPGSPILIAPTSGVNPSQGGSPTAVTSVDSTTTRTT</sequence>
<evidence type="ECO:0000256" key="2">
    <source>
        <dbReference type="SAM" id="Phobius"/>
    </source>
</evidence>
<keyword evidence="4" id="KW-1185">Reference proteome</keyword>
<protein>
    <submittedName>
        <fullName evidence="3">Uncharacterized protein</fullName>
    </submittedName>
</protein>
<proteinExistence type="predicted"/>
<keyword evidence="2" id="KW-0812">Transmembrane</keyword>
<feature type="compositionally biased region" description="Pro residues" evidence="1">
    <location>
        <begin position="1244"/>
        <end position="1262"/>
    </location>
</feature>
<dbReference type="EMBL" id="LUCM01004792">
    <property type="protein sequence ID" value="KAA0193809.1"/>
    <property type="molecule type" value="Genomic_DNA"/>
</dbReference>
<evidence type="ECO:0000313" key="4">
    <source>
        <dbReference type="Proteomes" id="UP000728185"/>
    </source>
</evidence>
<feature type="transmembrane region" description="Helical" evidence="2">
    <location>
        <begin position="955"/>
        <end position="974"/>
    </location>
</feature>
<feature type="transmembrane region" description="Helical" evidence="2">
    <location>
        <begin position="331"/>
        <end position="357"/>
    </location>
</feature>
<feature type="compositionally biased region" description="Polar residues" evidence="1">
    <location>
        <begin position="1304"/>
        <end position="1317"/>
    </location>
</feature>
<feature type="compositionally biased region" description="Low complexity" evidence="1">
    <location>
        <begin position="1385"/>
        <end position="1398"/>
    </location>
</feature>
<keyword evidence="2" id="KW-0472">Membrane</keyword>
<feature type="compositionally biased region" description="Polar residues" evidence="1">
    <location>
        <begin position="1374"/>
        <end position="1383"/>
    </location>
</feature>
<feature type="compositionally biased region" description="Polar residues" evidence="1">
    <location>
        <begin position="877"/>
        <end position="886"/>
    </location>
</feature>
<keyword evidence="2" id="KW-1133">Transmembrane helix</keyword>
<evidence type="ECO:0000256" key="1">
    <source>
        <dbReference type="SAM" id="MobiDB-lite"/>
    </source>
</evidence>
<dbReference type="Proteomes" id="UP000728185">
    <property type="component" value="Unassembled WGS sequence"/>
</dbReference>
<reference evidence="3" key="1">
    <citation type="submission" date="2019-05" db="EMBL/GenBank/DDBJ databases">
        <title>Annotation for the trematode Fasciolopsis buski.</title>
        <authorList>
            <person name="Choi Y.-J."/>
        </authorList>
    </citation>
    <scope>NUCLEOTIDE SEQUENCE</scope>
    <source>
        <strain evidence="3">HT</strain>
        <tissue evidence="3">Whole worm</tissue>
    </source>
</reference>
<feature type="region of interest" description="Disordered" evidence="1">
    <location>
        <begin position="1243"/>
        <end position="1317"/>
    </location>
</feature>
<name>A0A8E0S1B7_9TREM</name>
<comment type="caution">
    <text evidence="3">The sequence shown here is derived from an EMBL/GenBank/DDBJ whole genome shotgun (WGS) entry which is preliminary data.</text>
</comment>
<feature type="region of interest" description="Disordered" evidence="1">
    <location>
        <begin position="640"/>
        <end position="665"/>
    </location>
</feature>
<feature type="transmembrane region" description="Helical" evidence="2">
    <location>
        <begin position="201"/>
        <end position="222"/>
    </location>
</feature>
<accession>A0A8E0S1B7</accession>